<feature type="signal peptide" evidence="2">
    <location>
        <begin position="1"/>
        <end position="18"/>
    </location>
</feature>
<dbReference type="PROSITE" id="PS00018">
    <property type="entry name" value="EF_HAND_1"/>
    <property type="match status" value="1"/>
</dbReference>
<name>A0A1E7ESD5_9STRA</name>
<feature type="compositionally biased region" description="Low complexity" evidence="1">
    <location>
        <begin position="614"/>
        <end position="626"/>
    </location>
</feature>
<protein>
    <recommendedName>
        <fullName evidence="5">EF-hand domain-containing protein</fullName>
    </recommendedName>
</protein>
<gene>
    <name evidence="3" type="ORF">FRACYDRAFT_249273</name>
</gene>
<feature type="region of interest" description="Disordered" evidence="1">
    <location>
        <begin position="852"/>
        <end position="875"/>
    </location>
</feature>
<dbReference type="KEGG" id="fcy:FRACYDRAFT_249273"/>
<dbReference type="AlphaFoldDB" id="A0A1E7ESD5"/>
<feature type="compositionally biased region" description="Polar residues" evidence="1">
    <location>
        <begin position="933"/>
        <end position="948"/>
    </location>
</feature>
<feature type="compositionally biased region" description="Acidic residues" evidence="1">
    <location>
        <begin position="954"/>
        <end position="963"/>
    </location>
</feature>
<feature type="compositionally biased region" description="Basic and acidic residues" evidence="1">
    <location>
        <begin position="861"/>
        <end position="871"/>
    </location>
</feature>
<feature type="chain" id="PRO_5009192273" description="EF-hand domain-containing protein" evidence="2">
    <location>
        <begin position="19"/>
        <end position="963"/>
    </location>
</feature>
<feature type="region of interest" description="Disordered" evidence="1">
    <location>
        <begin position="931"/>
        <end position="963"/>
    </location>
</feature>
<evidence type="ECO:0000313" key="4">
    <source>
        <dbReference type="Proteomes" id="UP000095751"/>
    </source>
</evidence>
<feature type="region of interest" description="Disordered" evidence="1">
    <location>
        <begin position="608"/>
        <end position="640"/>
    </location>
</feature>
<organism evidence="3 4">
    <name type="scientific">Fragilariopsis cylindrus CCMP1102</name>
    <dbReference type="NCBI Taxonomy" id="635003"/>
    <lineage>
        <taxon>Eukaryota</taxon>
        <taxon>Sar</taxon>
        <taxon>Stramenopiles</taxon>
        <taxon>Ochrophyta</taxon>
        <taxon>Bacillariophyta</taxon>
        <taxon>Bacillariophyceae</taxon>
        <taxon>Bacillariophycidae</taxon>
        <taxon>Bacillariales</taxon>
        <taxon>Bacillariaceae</taxon>
        <taxon>Fragilariopsis</taxon>
    </lineage>
</organism>
<evidence type="ECO:0000256" key="2">
    <source>
        <dbReference type="SAM" id="SignalP"/>
    </source>
</evidence>
<keyword evidence="4" id="KW-1185">Reference proteome</keyword>
<dbReference type="Proteomes" id="UP000095751">
    <property type="component" value="Unassembled WGS sequence"/>
</dbReference>
<feature type="compositionally biased region" description="Polar residues" evidence="1">
    <location>
        <begin position="629"/>
        <end position="640"/>
    </location>
</feature>
<proteinExistence type="predicted"/>
<dbReference type="InParanoid" id="A0A1E7ESD5"/>
<evidence type="ECO:0000256" key="1">
    <source>
        <dbReference type="SAM" id="MobiDB-lite"/>
    </source>
</evidence>
<feature type="region of interest" description="Disordered" evidence="1">
    <location>
        <begin position="753"/>
        <end position="775"/>
    </location>
</feature>
<reference evidence="3 4" key="1">
    <citation type="submission" date="2016-09" db="EMBL/GenBank/DDBJ databases">
        <title>Extensive genetic diversity and differential bi-allelic expression allows diatom success in the polar Southern Ocean.</title>
        <authorList>
            <consortium name="DOE Joint Genome Institute"/>
            <person name="Mock T."/>
            <person name="Otillar R.P."/>
            <person name="Strauss J."/>
            <person name="Dupont C."/>
            <person name="Frickenhaus S."/>
            <person name="Maumus F."/>
            <person name="Mcmullan M."/>
            <person name="Sanges R."/>
            <person name="Schmutz J."/>
            <person name="Toseland A."/>
            <person name="Valas R."/>
            <person name="Veluchamy A."/>
            <person name="Ward B.J."/>
            <person name="Allen A."/>
            <person name="Barry K."/>
            <person name="Falciatore A."/>
            <person name="Ferrante M."/>
            <person name="Fortunato A.E."/>
            <person name="Gloeckner G."/>
            <person name="Gruber A."/>
            <person name="Hipkin R."/>
            <person name="Janech M."/>
            <person name="Kroth P."/>
            <person name="Leese F."/>
            <person name="Lindquist E."/>
            <person name="Lyon B.R."/>
            <person name="Martin J."/>
            <person name="Mayer C."/>
            <person name="Parker M."/>
            <person name="Quesneville H."/>
            <person name="Raymond J."/>
            <person name="Uhlig C."/>
            <person name="Valentin K.U."/>
            <person name="Worden A.Z."/>
            <person name="Armbrust E.V."/>
            <person name="Bowler C."/>
            <person name="Green B."/>
            <person name="Moulton V."/>
            <person name="Van Oosterhout C."/>
            <person name="Grigoriev I."/>
        </authorList>
    </citation>
    <scope>NUCLEOTIDE SEQUENCE [LARGE SCALE GENOMIC DNA]</scope>
    <source>
        <strain evidence="3 4">CCMP1102</strain>
    </source>
</reference>
<dbReference type="InterPro" id="IPR018247">
    <property type="entry name" value="EF_Hand_1_Ca_BS"/>
</dbReference>
<feature type="compositionally biased region" description="Low complexity" evidence="1">
    <location>
        <begin position="450"/>
        <end position="468"/>
    </location>
</feature>
<evidence type="ECO:0000313" key="3">
    <source>
        <dbReference type="EMBL" id="OEU08930.1"/>
    </source>
</evidence>
<feature type="region of interest" description="Disordered" evidence="1">
    <location>
        <begin position="693"/>
        <end position="716"/>
    </location>
</feature>
<sequence>MIWGFLVLVGGLFSVVNGDGQFDIFTRAQISVDGFVDTEACYSAMEDSISDKDGDRKMNQEDYVNFVKAYGPKGFLRGITTFEELPLILQSTFYYIACLCKTDSKDGSCCVGSNAGIDTSGSFSGESPTVSEQSYLFLVCSQTSTSIDRVIQSTAPSGAPIGTPMVSSVPTALPTPDISAPTVIGTLSPTRDPGNGTTTQEDVLLTYGIGIKGEAIFEDYSEGLIGAMDSLAPEILQEVRRRQLRVGRRLQSVQLPTSITKHTEVECPPEINITEDRCENITASVILLFQPTEPNPSEVARAFQKDMSIAILEGQLQDFLKISTVYILDKNVVDTGGGTEGGGTQGRNIAFAVIGSLAFVAVIAFFVTRRQGEDDDSEELRQVPVDDIVLDKEADTNSSKATAVVGSIAKYDSPTKQTILDHDDVVSTKPKDVDVCDNVSIADEMSNLESGDASSSNAGSSGWSSSAGIDSMNTSSADGLDFEKSPIAAIGSTSLPLVVDRTIPAQDEECMDTSDVPNITPVTRDDLDSAIEAGDWAAVGATAALLAAASDSQSYSSKSEQYTGTRSRSGSSVSSLDIVRAAELDHLVDAGDWEGIVLAAAKYEGDESKESLPSASISGSESRSIADTAGQTADSSIASSKGLKQQEYRGIVEDLVQRVVPEEIQNVDEMMLQFRGREDELVETLRTMQERAVAQKARHSSQRAAKQQAKLKSATAKIESETNVPAIKSKSIGTGKLSAVPTAKSLGTGEIVRTGSRKSANREQIEGSDQPTKQSALEAAIEAGDWDAVGEAAALLTDTSIASSADTDEINQFADGASTDGSSAAGSKNLAEVADELEELIEAGDWTGVVQAASGKGASSSEKKTESTETRRLRRLKHLQEEQEALAQAEIWSAIAEQSKQEAETTDQGAADAAEWAIGRSLNALVEAELSGINDQSTVGTDGESVSQGKRKEDDDDESGNEV</sequence>
<feature type="region of interest" description="Disordered" evidence="1">
    <location>
        <begin position="447"/>
        <end position="468"/>
    </location>
</feature>
<accession>A0A1E7ESD5</accession>
<dbReference type="EMBL" id="KV784378">
    <property type="protein sequence ID" value="OEU08930.1"/>
    <property type="molecule type" value="Genomic_DNA"/>
</dbReference>
<dbReference type="OrthoDB" id="46094at2759"/>
<evidence type="ECO:0008006" key="5">
    <source>
        <dbReference type="Google" id="ProtNLM"/>
    </source>
</evidence>
<keyword evidence="2" id="KW-0732">Signal</keyword>